<evidence type="ECO:0000259" key="4">
    <source>
        <dbReference type="SMART" id="SM00331"/>
    </source>
</evidence>
<dbReference type="AlphaFoldDB" id="A0AA90HC66"/>
<dbReference type="SUPFAM" id="SSF81606">
    <property type="entry name" value="PP2C-like"/>
    <property type="match status" value="1"/>
</dbReference>
<evidence type="ECO:0000256" key="2">
    <source>
        <dbReference type="SAM" id="MobiDB-lite"/>
    </source>
</evidence>
<evidence type="ECO:0000313" key="7">
    <source>
        <dbReference type="Proteomes" id="UP001156398"/>
    </source>
</evidence>
<accession>A0AA90HC66</accession>
<keyword evidence="3" id="KW-1133">Transmembrane helix</keyword>
<evidence type="ECO:0000313" key="6">
    <source>
        <dbReference type="EMBL" id="MDI5973607.1"/>
    </source>
</evidence>
<gene>
    <name evidence="5" type="ORF">POF43_025500</name>
    <name evidence="6" type="ORF">POF50_030435</name>
</gene>
<keyword evidence="3" id="KW-0812">Transmembrane</keyword>
<feature type="transmembrane region" description="Helical" evidence="3">
    <location>
        <begin position="21"/>
        <end position="41"/>
    </location>
</feature>
<dbReference type="InterPro" id="IPR001932">
    <property type="entry name" value="PPM-type_phosphatase-like_dom"/>
</dbReference>
<evidence type="ECO:0000256" key="3">
    <source>
        <dbReference type="SAM" id="Phobius"/>
    </source>
</evidence>
<evidence type="ECO:0000256" key="1">
    <source>
        <dbReference type="ARBA" id="ARBA00022801"/>
    </source>
</evidence>
<keyword evidence="7" id="KW-1185">Reference proteome</keyword>
<reference evidence="6 7" key="1">
    <citation type="submission" date="2023-05" db="EMBL/GenBank/DDBJ databases">
        <title>Streptantibioticus silvisoli sp. nov., acidotolerant actinomycetes 1 from pine litter.</title>
        <authorList>
            <person name="Swiecimska M."/>
            <person name="Golinska P."/>
            <person name="Sangal V."/>
            <person name="Wachnowicz B."/>
            <person name="Goodfellow M."/>
        </authorList>
    </citation>
    <scope>NUCLEOTIDE SEQUENCE</scope>
    <source>
        <strain evidence="6">SL13</strain>
        <strain evidence="5 7">SL54</strain>
    </source>
</reference>
<protein>
    <submittedName>
        <fullName evidence="6">PP2C family protein-serine/threonine phosphatase</fullName>
        <ecNumber evidence="6">3.1.3.16</ecNumber>
    </submittedName>
</protein>
<dbReference type="EC" id="3.1.3.16" evidence="6"/>
<dbReference type="InterPro" id="IPR052016">
    <property type="entry name" value="Bact_Sigma-Reg"/>
</dbReference>
<dbReference type="EMBL" id="JAAGKO020000044">
    <property type="protein sequence ID" value="MDI5966043.1"/>
    <property type="molecule type" value="Genomic_DNA"/>
</dbReference>
<sequence>MNLMPTLTHRSADRCSAVGRFLLLVLPGLWTGTVVALAFVVPGRFHVVQLLTVAPVIACAGSGQPRYVLLGGGCALVGLLPLTDAGAPGNLESELGHVLAILAVIGASYPITGRRVRLSRELDRVREVAVVAQGVVLRALPRRTGPLTVACDYLSASRGARIGGDLYEVLATPYGIRVVLGDVRGHGLSAVGTVAALLGCFREAAYDEPELAGVLRRLDRSLARHLREPAPAGDGAGPRTEEFATAVLLELREDGTLSVINCGHPGPYRITGGVRPRVEPLTTADPLPPLGVLDPGTGRPVVLRVRLAPGQGLLLYTDGAEEARDPAGQFFDLRHALTRAAGQAVTGGVVDPAVLVAAVRAALLAHTGPRGLTDDVALLALIRDPAPVVPPARDDPAGRTSFGAGLPG</sequence>
<keyword evidence="1 6" id="KW-0378">Hydrolase</keyword>
<dbReference type="Gene3D" id="3.60.40.10">
    <property type="entry name" value="PPM-type phosphatase domain"/>
    <property type="match status" value="1"/>
</dbReference>
<dbReference type="GO" id="GO:0004722">
    <property type="term" value="F:protein serine/threonine phosphatase activity"/>
    <property type="evidence" value="ECO:0007669"/>
    <property type="project" value="UniProtKB-EC"/>
</dbReference>
<dbReference type="SMART" id="SM00331">
    <property type="entry name" value="PP2C_SIG"/>
    <property type="match status" value="1"/>
</dbReference>
<comment type="caution">
    <text evidence="6">The sequence shown here is derived from an EMBL/GenBank/DDBJ whole genome shotgun (WGS) entry which is preliminary data.</text>
</comment>
<dbReference type="EMBL" id="JABXJJ020000048">
    <property type="protein sequence ID" value="MDI5973607.1"/>
    <property type="molecule type" value="Genomic_DNA"/>
</dbReference>
<name>A0AA90HC66_9ACTN</name>
<organism evidence="6">
    <name type="scientific">Streptantibioticus silvisoli</name>
    <dbReference type="NCBI Taxonomy" id="2705255"/>
    <lineage>
        <taxon>Bacteria</taxon>
        <taxon>Bacillati</taxon>
        <taxon>Actinomycetota</taxon>
        <taxon>Actinomycetes</taxon>
        <taxon>Kitasatosporales</taxon>
        <taxon>Streptomycetaceae</taxon>
        <taxon>Streptantibioticus</taxon>
    </lineage>
</organism>
<feature type="region of interest" description="Disordered" evidence="2">
    <location>
        <begin position="389"/>
        <end position="408"/>
    </location>
</feature>
<dbReference type="PANTHER" id="PTHR43156">
    <property type="entry name" value="STAGE II SPORULATION PROTEIN E-RELATED"/>
    <property type="match status" value="1"/>
</dbReference>
<dbReference type="InterPro" id="IPR036457">
    <property type="entry name" value="PPM-type-like_dom_sf"/>
</dbReference>
<dbReference type="RefSeq" id="WP_271322554.1">
    <property type="nucleotide sequence ID" value="NZ_JAAGKO020000044.1"/>
</dbReference>
<dbReference type="PANTHER" id="PTHR43156:SF2">
    <property type="entry name" value="STAGE II SPORULATION PROTEIN E"/>
    <property type="match status" value="1"/>
</dbReference>
<dbReference type="Pfam" id="PF07228">
    <property type="entry name" value="SpoIIE"/>
    <property type="match status" value="1"/>
</dbReference>
<feature type="domain" description="PPM-type phosphatase" evidence="4">
    <location>
        <begin position="147"/>
        <end position="383"/>
    </location>
</feature>
<keyword evidence="3" id="KW-0472">Membrane</keyword>
<evidence type="ECO:0000313" key="5">
    <source>
        <dbReference type="EMBL" id="MDI5966043.1"/>
    </source>
</evidence>
<dbReference type="Proteomes" id="UP001156398">
    <property type="component" value="Unassembled WGS sequence"/>
</dbReference>
<proteinExistence type="predicted"/>